<dbReference type="InterPro" id="IPR050312">
    <property type="entry name" value="IolE/XylAMocC-like"/>
</dbReference>
<proteinExistence type="predicted"/>
<dbReference type="GO" id="GO:0016853">
    <property type="term" value="F:isomerase activity"/>
    <property type="evidence" value="ECO:0007669"/>
    <property type="project" value="UniProtKB-KW"/>
</dbReference>
<evidence type="ECO:0000313" key="3">
    <source>
        <dbReference type="Proteomes" id="UP000182573"/>
    </source>
</evidence>
<evidence type="ECO:0000313" key="2">
    <source>
        <dbReference type="EMBL" id="SDX16272.1"/>
    </source>
</evidence>
<dbReference type="PANTHER" id="PTHR12110">
    <property type="entry name" value="HYDROXYPYRUVATE ISOMERASE"/>
    <property type="match status" value="1"/>
</dbReference>
<protein>
    <submittedName>
        <fullName evidence="2">Sugar phosphate isomerase/epimerase</fullName>
    </submittedName>
</protein>
<dbReference type="PANTHER" id="PTHR12110:SF21">
    <property type="entry name" value="XYLOSE ISOMERASE-LIKE TIM BARREL DOMAIN-CONTAINING PROTEIN"/>
    <property type="match status" value="1"/>
</dbReference>
<dbReference type="Pfam" id="PF01261">
    <property type="entry name" value="AP_endonuc_2"/>
    <property type="match status" value="1"/>
</dbReference>
<dbReference type="InterPro" id="IPR013022">
    <property type="entry name" value="Xyl_isomerase-like_TIM-brl"/>
</dbReference>
<dbReference type="Proteomes" id="UP000182573">
    <property type="component" value="Unassembled WGS sequence"/>
</dbReference>
<dbReference type="STRING" id="28442.SAMN05443574_11659"/>
<feature type="domain" description="Xylose isomerase-like TIM barrel" evidence="1">
    <location>
        <begin position="31"/>
        <end position="235"/>
    </location>
</feature>
<dbReference type="EMBL" id="FNOF01000016">
    <property type="protein sequence ID" value="SDX16272.1"/>
    <property type="molecule type" value="Genomic_DNA"/>
</dbReference>
<accession>A0A1H2ZFL2</accession>
<gene>
    <name evidence="2" type="ORF">SAMN05443574_11659</name>
</gene>
<reference evidence="2 3" key="1">
    <citation type="submission" date="2016-10" db="EMBL/GenBank/DDBJ databases">
        <authorList>
            <person name="de Groot N.N."/>
        </authorList>
    </citation>
    <scope>NUCLEOTIDE SEQUENCE [LARGE SCALE GENOMIC DNA]</scope>
    <source>
        <strain evidence="2 3">DSM 3756</strain>
    </source>
</reference>
<name>A0A1H2ZFL2_HALVA</name>
<evidence type="ECO:0000259" key="1">
    <source>
        <dbReference type="Pfam" id="PF01261"/>
    </source>
</evidence>
<dbReference type="AlphaFoldDB" id="A0A1H2ZFL2"/>
<dbReference type="SUPFAM" id="SSF51658">
    <property type="entry name" value="Xylose isomerase-like"/>
    <property type="match status" value="1"/>
</dbReference>
<sequence length="257" mass="27393">MDIGASTGPYVERIESLPSRFSFAEIALGEGELPLADIDTDRLAERFSRHNLSAVVHLPYRQPLSTPVDRIDDETVAYLDRVLKTAASLDAHTAVAHPSARGAGHATDRLTDRMSELAACGRSRDVTVCFETVGYAGGVELHRLGDLATRADVAICLDVGYAYLEAGAEGVAEFLDSYGDLVEHLHVHGARHRGDTHIPVGSGDVEYGPIGTALADTVDDATATIEVFTDDPEYLTLSAQKFRSAVGNDAASDPESA</sequence>
<keyword evidence="2" id="KW-0413">Isomerase</keyword>
<dbReference type="Gene3D" id="3.20.20.150">
    <property type="entry name" value="Divalent-metal-dependent TIM barrel enzymes"/>
    <property type="match status" value="1"/>
</dbReference>
<dbReference type="InterPro" id="IPR036237">
    <property type="entry name" value="Xyl_isomerase-like_sf"/>
</dbReference>
<organism evidence="2 3">
    <name type="scientific">Haloarcula vallismortis</name>
    <name type="common">Halobacterium vallismortis</name>
    <dbReference type="NCBI Taxonomy" id="28442"/>
    <lineage>
        <taxon>Archaea</taxon>
        <taxon>Methanobacteriati</taxon>
        <taxon>Methanobacteriota</taxon>
        <taxon>Stenosarchaea group</taxon>
        <taxon>Halobacteria</taxon>
        <taxon>Halobacteriales</taxon>
        <taxon>Haloarculaceae</taxon>
        <taxon>Haloarcula</taxon>
    </lineage>
</organism>
<dbReference type="RefSeq" id="WP_004517513.1">
    <property type="nucleotide sequence ID" value="NZ_FNOF01000016.1"/>
</dbReference>